<evidence type="ECO:0000259" key="5">
    <source>
        <dbReference type="Pfam" id="PF15503"/>
    </source>
</evidence>
<keyword evidence="6" id="KW-1185">Reference proteome</keyword>
<dbReference type="InParanoid" id="A0A6P9A0I3"/>
<gene>
    <name evidence="7" type="primary">LOC117651232</name>
</gene>
<evidence type="ECO:0000256" key="2">
    <source>
        <dbReference type="ARBA" id="ARBA00022490"/>
    </source>
</evidence>
<dbReference type="Proteomes" id="UP000515158">
    <property type="component" value="Unplaced"/>
</dbReference>
<protein>
    <submittedName>
        <fullName evidence="7">Uncharacterized protein LOC117651232</fullName>
    </submittedName>
</protein>
<dbReference type="OrthoDB" id="8191506at2759"/>
<dbReference type="RefSeq" id="XP_034250940.1">
    <property type="nucleotide sequence ID" value="XM_034395049.1"/>
</dbReference>
<keyword evidence="2" id="KW-0963">Cytoplasm</keyword>
<sequence length="287" mass="32477">MSYGMLHMATEAAFLSLPLGHQGRCHRISDLLPTLALPSLWRVEWNRIEWKECKQCHFGGEKGANRCVAMSEAYNNPKPGVLFHQSAKAGPLGAESRQGKGLRSKFPKGEPRKTLVRNTELTVYPTIYKSDVPVQEPKKKESPKGASCCGLYKTNLSAPCLNSALRLVKEMKQAAKAKPSSTQCAKLVDEGKVLQQVNFLYEEHLYHDLVALNVSDTDLIESSSSRPASKYRARVKDKEPHLSQFFTPTFSEEYHIPRDPPCRTRGEQHTSNSFTMYQRMKTWDEFQ</sequence>
<dbReference type="GeneID" id="117651232"/>
<evidence type="ECO:0000256" key="4">
    <source>
        <dbReference type="ARBA" id="ARBA00029452"/>
    </source>
</evidence>
<dbReference type="AlphaFoldDB" id="A0A6P9A0I3"/>
<dbReference type="GO" id="GO:0005814">
    <property type="term" value="C:centriole"/>
    <property type="evidence" value="ECO:0007669"/>
    <property type="project" value="UniProtKB-SubCell"/>
</dbReference>
<evidence type="ECO:0000256" key="3">
    <source>
        <dbReference type="ARBA" id="ARBA00023212"/>
    </source>
</evidence>
<dbReference type="Pfam" id="PF15503">
    <property type="entry name" value="PPP1R35_C"/>
    <property type="match status" value="1"/>
</dbReference>
<dbReference type="InterPro" id="IPR029135">
    <property type="entry name" value="PPP1R35_C"/>
</dbReference>
<accession>A0A6P9A0I3</accession>
<evidence type="ECO:0000313" key="6">
    <source>
        <dbReference type="Proteomes" id="UP000515158"/>
    </source>
</evidence>
<dbReference type="KEGG" id="tpal:117651232"/>
<reference evidence="7" key="1">
    <citation type="submission" date="2025-08" db="UniProtKB">
        <authorList>
            <consortium name="RefSeq"/>
        </authorList>
    </citation>
    <scope>IDENTIFICATION</scope>
    <source>
        <tissue evidence="7">Total insect</tissue>
    </source>
</reference>
<evidence type="ECO:0000256" key="1">
    <source>
        <dbReference type="ARBA" id="ARBA00004114"/>
    </source>
</evidence>
<keyword evidence="3" id="KW-0206">Cytoskeleton</keyword>
<proteinExistence type="inferred from homology"/>
<feature type="domain" description="Protein phosphatase 1 regulatory subunit 35 C-terminal" evidence="5">
    <location>
        <begin position="166"/>
        <end position="257"/>
    </location>
</feature>
<name>A0A6P9A0I3_THRPL</name>
<organism evidence="7">
    <name type="scientific">Thrips palmi</name>
    <name type="common">Melon thrips</name>
    <dbReference type="NCBI Taxonomy" id="161013"/>
    <lineage>
        <taxon>Eukaryota</taxon>
        <taxon>Metazoa</taxon>
        <taxon>Ecdysozoa</taxon>
        <taxon>Arthropoda</taxon>
        <taxon>Hexapoda</taxon>
        <taxon>Insecta</taxon>
        <taxon>Pterygota</taxon>
        <taxon>Neoptera</taxon>
        <taxon>Paraneoptera</taxon>
        <taxon>Thysanoptera</taxon>
        <taxon>Terebrantia</taxon>
        <taxon>Thripoidea</taxon>
        <taxon>Thripidae</taxon>
        <taxon>Thrips</taxon>
    </lineage>
</organism>
<comment type="similarity">
    <text evidence="4">Belongs to the PPP1R35 family.</text>
</comment>
<comment type="subcellular location">
    <subcellularLocation>
        <location evidence="1">Cytoplasm</location>
        <location evidence="1">Cytoskeleton</location>
        <location evidence="1">Microtubule organizing center</location>
        <location evidence="1">Centrosome</location>
        <location evidence="1">Centriole</location>
    </subcellularLocation>
</comment>
<evidence type="ECO:0000313" key="7">
    <source>
        <dbReference type="RefSeq" id="XP_034250940.1"/>
    </source>
</evidence>